<evidence type="ECO:0000256" key="8">
    <source>
        <dbReference type="ARBA" id="ARBA00048668"/>
    </source>
</evidence>
<sequence>MKNFSITGIYTDLYQLTMAQVYFLTGKSHLHCCFDYFFRKLPFEGGYAVFAGLENVIDLLQELHFSKDDIDYLKDIGLKREFADSLEHFRFRGTIYAVKEGEIVFPNEPILRVEGNILEAQIIETMLLNILNFQSLIATKAARMKSVAGTKTLIDFGLRRAQGTGGYHATRAAIIGGFDSTSNVKAACDFGIPCVGTMAHSFVQSYDQELSAFRDFAANRPEHCVLLVDTYDTLRSGIPNAITVAGEMKARGHRLQGIRLDSGDLSYLSKHARKMLDDAGLHDVKITVSNQLDEWVIKSLQDQHAPIDIFGVGTSLVTAPPDAALDGVYKLAYADGKPRIKLSENLKKITLPDKKQIYRTYLKDEHHFDADVICLQDEKAPSVMHHPFEPDKSLSLTGRKQEPLLHLVMQNGKRGNTPIPLKDIARYTQKRLRMLPEEHKRFHYPHTYKVGISEQLRHERDELKRLHKP</sequence>
<comment type="PTM">
    <text evidence="9">Transiently phosphorylated on a His residue during the reaction cycle. Phosphorylation strongly increases the affinity for substrates and increases the rate of nicotinate D-ribonucleotide production. Dephosphorylation regenerates the low-affinity form of the enzyme, leading to product release.</text>
</comment>
<keyword evidence="7 9" id="KW-0808">Transferase</keyword>
<reference evidence="13" key="1">
    <citation type="journal article" date="2019" name="Int. J. Syst. Evol. Microbiol.">
        <title>The Global Catalogue of Microorganisms (GCM) 10K type strain sequencing project: providing services to taxonomists for standard genome sequencing and annotation.</title>
        <authorList>
            <consortium name="The Broad Institute Genomics Platform"/>
            <consortium name="The Broad Institute Genome Sequencing Center for Infectious Disease"/>
            <person name="Wu L."/>
            <person name="Ma J."/>
        </authorList>
    </citation>
    <scope>NUCLEOTIDE SEQUENCE [LARGE SCALE GENOMIC DNA]</scope>
    <source>
        <strain evidence="13">CCUG 58938</strain>
    </source>
</reference>
<keyword evidence="5 9" id="KW-0436">Ligase</keyword>
<dbReference type="Pfam" id="PF17956">
    <property type="entry name" value="NAPRTase_C"/>
    <property type="match status" value="1"/>
</dbReference>
<keyword evidence="6 9" id="KW-0662">Pyridine nucleotide biosynthesis</keyword>
<protein>
    <recommendedName>
        <fullName evidence="3 9">Nicotinate phosphoribosyltransferase</fullName>
        <ecNumber evidence="3 9">6.3.4.21</ecNumber>
    </recommendedName>
</protein>
<dbReference type="EC" id="6.3.4.21" evidence="3 9"/>
<dbReference type="Pfam" id="PF17767">
    <property type="entry name" value="NAPRTase_N"/>
    <property type="match status" value="1"/>
</dbReference>
<comment type="pathway">
    <text evidence="1 9">Cofactor biosynthesis; NAD(+) biosynthesis; nicotinate D-ribonucleotide from nicotinate: step 1/1.</text>
</comment>
<organism evidence="12 13">
    <name type="scientific">Ohtaekwangia kribbensis</name>
    <dbReference type="NCBI Taxonomy" id="688913"/>
    <lineage>
        <taxon>Bacteria</taxon>
        <taxon>Pseudomonadati</taxon>
        <taxon>Bacteroidota</taxon>
        <taxon>Cytophagia</taxon>
        <taxon>Cytophagales</taxon>
        <taxon>Fulvivirgaceae</taxon>
        <taxon>Ohtaekwangia</taxon>
    </lineage>
</organism>
<name>A0ABW3JXD1_9BACT</name>
<dbReference type="NCBIfam" id="NF009131">
    <property type="entry name" value="PRK12484.1"/>
    <property type="match status" value="1"/>
</dbReference>
<evidence type="ECO:0000313" key="12">
    <source>
        <dbReference type="EMBL" id="MFD0998657.1"/>
    </source>
</evidence>
<dbReference type="NCBIfam" id="NF006695">
    <property type="entry name" value="PRK09243.1-2"/>
    <property type="match status" value="1"/>
</dbReference>
<dbReference type="InterPro" id="IPR036068">
    <property type="entry name" value="Nicotinate_pribotase-like_C"/>
</dbReference>
<comment type="catalytic activity">
    <reaction evidence="8 9">
        <text>5-phospho-alpha-D-ribose 1-diphosphate + nicotinate + ATP + H2O = nicotinate beta-D-ribonucleotide + ADP + phosphate + diphosphate</text>
        <dbReference type="Rhea" id="RHEA:36163"/>
        <dbReference type="ChEBI" id="CHEBI:15377"/>
        <dbReference type="ChEBI" id="CHEBI:30616"/>
        <dbReference type="ChEBI" id="CHEBI:32544"/>
        <dbReference type="ChEBI" id="CHEBI:33019"/>
        <dbReference type="ChEBI" id="CHEBI:43474"/>
        <dbReference type="ChEBI" id="CHEBI:57502"/>
        <dbReference type="ChEBI" id="CHEBI:58017"/>
        <dbReference type="ChEBI" id="CHEBI:456216"/>
        <dbReference type="EC" id="6.3.4.21"/>
    </reaction>
</comment>
<evidence type="ECO:0000256" key="7">
    <source>
        <dbReference type="ARBA" id="ARBA00022679"/>
    </source>
</evidence>
<gene>
    <name evidence="12" type="ORF">ACFQ21_05035</name>
</gene>
<evidence type="ECO:0000259" key="10">
    <source>
        <dbReference type="Pfam" id="PF17767"/>
    </source>
</evidence>
<dbReference type="RefSeq" id="WP_377575713.1">
    <property type="nucleotide sequence ID" value="NZ_JBHTKA010000001.1"/>
</dbReference>
<keyword evidence="4" id="KW-0597">Phosphoprotein</keyword>
<dbReference type="InterPro" id="IPR013785">
    <property type="entry name" value="Aldolase_TIM"/>
</dbReference>
<evidence type="ECO:0000313" key="13">
    <source>
        <dbReference type="Proteomes" id="UP001597112"/>
    </source>
</evidence>
<evidence type="ECO:0000256" key="2">
    <source>
        <dbReference type="ARBA" id="ARBA00010897"/>
    </source>
</evidence>
<evidence type="ECO:0000256" key="4">
    <source>
        <dbReference type="ARBA" id="ARBA00022553"/>
    </source>
</evidence>
<comment type="caution">
    <text evidence="12">The sequence shown here is derived from an EMBL/GenBank/DDBJ whole genome shotgun (WGS) entry which is preliminary data.</text>
</comment>
<evidence type="ECO:0000256" key="5">
    <source>
        <dbReference type="ARBA" id="ARBA00022598"/>
    </source>
</evidence>
<dbReference type="Gene3D" id="3.20.140.10">
    <property type="entry name" value="nicotinate phosphoribosyltransferase"/>
    <property type="match status" value="1"/>
</dbReference>
<dbReference type="Gene3D" id="3.20.20.70">
    <property type="entry name" value="Aldolase class I"/>
    <property type="match status" value="1"/>
</dbReference>
<dbReference type="Proteomes" id="UP001597112">
    <property type="component" value="Unassembled WGS sequence"/>
</dbReference>
<accession>A0ABW3JXD1</accession>
<keyword evidence="12" id="KW-0328">Glycosyltransferase</keyword>
<dbReference type="PANTHER" id="PTHR11098">
    <property type="entry name" value="NICOTINATE PHOSPHORIBOSYLTRANSFERASE"/>
    <property type="match status" value="1"/>
</dbReference>
<evidence type="ECO:0000256" key="1">
    <source>
        <dbReference type="ARBA" id="ARBA00004952"/>
    </source>
</evidence>
<dbReference type="GO" id="GO:0016757">
    <property type="term" value="F:glycosyltransferase activity"/>
    <property type="evidence" value="ECO:0007669"/>
    <property type="project" value="UniProtKB-KW"/>
</dbReference>
<feature type="domain" description="Nicotinate phosphoribosyltransferase N-terminal" evidence="10">
    <location>
        <begin position="10"/>
        <end position="132"/>
    </location>
</feature>
<keyword evidence="13" id="KW-1185">Reference proteome</keyword>
<dbReference type="GO" id="GO:0004516">
    <property type="term" value="F:nicotinate phosphoribosyltransferase activity"/>
    <property type="evidence" value="ECO:0007669"/>
    <property type="project" value="UniProtKB-EC"/>
</dbReference>
<dbReference type="SUPFAM" id="SSF54675">
    <property type="entry name" value="Nicotinate/Quinolinate PRTase N-terminal domain-like"/>
    <property type="match status" value="1"/>
</dbReference>
<dbReference type="CDD" id="cd01570">
    <property type="entry name" value="NAPRTase_A"/>
    <property type="match status" value="1"/>
</dbReference>
<dbReference type="SUPFAM" id="SSF51690">
    <property type="entry name" value="Nicotinate/Quinolinate PRTase C-terminal domain-like"/>
    <property type="match status" value="1"/>
</dbReference>
<evidence type="ECO:0000256" key="6">
    <source>
        <dbReference type="ARBA" id="ARBA00022642"/>
    </source>
</evidence>
<comment type="function">
    <text evidence="9">Catalyzes the first step in the biosynthesis of NAD from nicotinic acid, the ATP-dependent synthesis of beta-nicotinate D-ribonucleotide from nicotinate and 5-phospho-D-ribose 1-phosphate.</text>
</comment>
<comment type="similarity">
    <text evidence="2 9">Belongs to the NAPRTase family.</text>
</comment>
<dbReference type="InterPro" id="IPR040727">
    <property type="entry name" value="NAPRTase_N"/>
</dbReference>
<evidence type="ECO:0000256" key="3">
    <source>
        <dbReference type="ARBA" id="ARBA00013236"/>
    </source>
</evidence>
<dbReference type="InterPro" id="IPR006405">
    <property type="entry name" value="Nic_PRibTrfase_pncB"/>
</dbReference>
<dbReference type="PIRSF" id="PIRSF000484">
    <property type="entry name" value="NAPRT"/>
    <property type="match status" value="1"/>
</dbReference>
<feature type="domain" description="Nicotinate phosphoribosyltransferase C-terminal" evidence="11">
    <location>
        <begin position="354"/>
        <end position="458"/>
    </location>
</feature>
<dbReference type="PANTHER" id="PTHR11098:SF1">
    <property type="entry name" value="NICOTINATE PHOSPHORIBOSYLTRANSFERASE"/>
    <property type="match status" value="1"/>
</dbReference>
<dbReference type="NCBIfam" id="TIGR01513">
    <property type="entry name" value="NAPRTase_put"/>
    <property type="match status" value="1"/>
</dbReference>
<dbReference type="EMBL" id="JBHTKA010000001">
    <property type="protein sequence ID" value="MFD0998657.1"/>
    <property type="molecule type" value="Genomic_DNA"/>
</dbReference>
<proteinExistence type="inferred from homology"/>
<evidence type="ECO:0000256" key="9">
    <source>
        <dbReference type="RuleBase" id="RU365100"/>
    </source>
</evidence>
<dbReference type="InterPro" id="IPR007229">
    <property type="entry name" value="Nic_PRibTrfase-Fam"/>
</dbReference>
<dbReference type="InterPro" id="IPR041619">
    <property type="entry name" value="NAPRTase_C"/>
</dbReference>
<evidence type="ECO:0000259" key="11">
    <source>
        <dbReference type="Pfam" id="PF17956"/>
    </source>
</evidence>